<keyword evidence="5 7" id="KW-1133">Transmembrane helix</keyword>
<evidence type="ECO:0000256" key="5">
    <source>
        <dbReference type="ARBA" id="ARBA00022989"/>
    </source>
</evidence>
<feature type="transmembrane region" description="Helical" evidence="7">
    <location>
        <begin position="20"/>
        <end position="42"/>
    </location>
</feature>
<evidence type="ECO:0000256" key="6">
    <source>
        <dbReference type="ARBA" id="ARBA00023136"/>
    </source>
</evidence>
<proteinExistence type="inferred from homology"/>
<comment type="similarity">
    <text evidence="2">Belongs to the UPF0104 family.</text>
</comment>
<gene>
    <name evidence="8" type="ORF">Pdsh_02750</name>
</gene>
<keyword evidence="4 7" id="KW-0812">Transmembrane</keyword>
<dbReference type="InterPro" id="IPR022791">
    <property type="entry name" value="L-PG_synthase/AglD"/>
</dbReference>
<organism evidence="8 9">
    <name type="scientific">Pyrodictium delaneyi</name>
    <dbReference type="NCBI Taxonomy" id="1273541"/>
    <lineage>
        <taxon>Archaea</taxon>
        <taxon>Thermoproteota</taxon>
        <taxon>Thermoprotei</taxon>
        <taxon>Desulfurococcales</taxon>
        <taxon>Pyrodictiaceae</taxon>
        <taxon>Pyrodictium</taxon>
    </lineage>
</organism>
<evidence type="ECO:0000256" key="7">
    <source>
        <dbReference type="SAM" id="Phobius"/>
    </source>
</evidence>
<keyword evidence="6 7" id="KW-0472">Membrane</keyword>
<evidence type="ECO:0000313" key="9">
    <source>
        <dbReference type="Proteomes" id="UP000196694"/>
    </source>
</evidence>
<dbReference type="NCBIfam" id="TIGR00374">
    <property type="entry name" value="flippase-like domain"/>
    <property type="match status" value="2"/>
</dbReference>
<protein>
    <submittedName>
        <fullName evidence="8">TIGR00374 family protein</fullName>
    </submittedName>
</protein>
<name>A0A211YS24_9CREN</name>
<feature type="transmembrane region" description="Helical" evidence="7">
    <location>
        <begin position="214"/>
        <end position="232"/>
    </location>
</feature>
<keyword evidence="3" id="KW-1003">Cell membrane</keyword>
<evidence type="ECO:0000256" key="3">
    <source>
        <dbReference type="ARBA" id="ARBA00022475"/>
    </source>
</evidence>
<comment type="caution">
    <text evidence="8">The sequence shown here is derived from an EMBL/GenBank/DDBJ whole genome shotgun (WGS) entry which is preliminary data.</text>
</comment>
<dbReference type="AlphaFoldDB" id="A0A211YS24"/>
<dbReference type="PANTHER" id="PTHR39087">
    <property type="entry name" value="UPF0104 MEMBRANE PROTEIN MJ1595"/>
    <property type="match status" value="1"/>
</dbReference>
<evidence type="ECO:0000256" key="1">
    <source>
        <dbReference type="ARBA" id="ARBA00004651"/>
    </source>
</evidence>
<dbReference type="Proteomes" id="UP000196694">
    <property type="component" value="Unassembled WGS sequence"/>
</dbReference>
<evidence type="ECO:0000256" key="2">
    <source>
        <dbReference type="ARBA" id="ARBA00011061"/>
    </source>
</evidence>
<sequence length="305" mass="32923">MEVPEWLSGSLQVLSRADIRYVLLTLVLYITSVSIYAVRWIVVLRKVGVKLRFRDSFAAYLASILVNNITPSARAGGELMRIAYAYIKTGTPMIKLLNTVAFERICESVPVISLAAIAIFEALVAGDKPIGIIVEFFLIVAGVAIGVKYWDKILAIAARKLGFGDNLDSSVSIKRLVKDRSLFIVTVVLSSIVWILDVLRLYTAALAVGWEAPPLRFALASVMYLVVGLLAVTPGGIGIVEGGLTAVFIALGASPSVALATVMIERLISYGFASLIGLLVIIAGGGPQAWTLLRSRWRQTGFTPR</sequence>
<feature type="transmembrane region" description="Helical" evidence="7">
    <location>
        <begin position="130"/>
        <end position="150"/>
    </location>
</feature>
<evidence type="ECO:0000256" key="4">
    <source>
        <dbReference type="ARBA" id="ARBA00022692"/>
    </source>
</evidence>
<feature type="transmembrane region" description="Helical" evidence="7">
    <location>
        <begin position="270"/>
        <end position="293"/>
    </location>
</feature>
<dbReference type="Pfam" id="PF03706">
    <property type="entry name" value="LPG_synthase_TM"/>
    <property type="match status" value="1"/>
</dbReference>
<dbReference type="GO" id="GO:0005886">
    <property type="term" value="C:plasma membrane"/>
    <property type="evidence" value="ECO:0007669"/>
    <property type="project" value="UniProtKB-SubCell"/>
</dbReference>
<feature type="transmembrane region" description="Helical" evidence="7">
    <location>
        <begin position="244"/>
        <end position="264"/>
    </location>
</feature>
<dbReference type="EMBL" id="NCQP01000001">
    <property type="protein sequence ID" value="OWJ55714.1"/>
    <property type="molecule type" value="Genomic_DNA"/>
</dbReference>
<evidence type="ECO:0000313" key="8">
    <source>
        <dbReference type="EMBL" id="OWJ55714.1"/>
    </source>
</evidence>
<comment type="subcellular location">
    <subcellularLocation>
        <location evidence="1">Cell membrane</location>
        <topology evidence="1">Multi-pass membrane protein</topology>
    </subcellularLocation>
</comment>
<feature type="transmembrane region" description="Helical" evidence="7">
    <location>
        <begin position="182"/>
        <end position="202"/>
    </location>
</feature>
<keyword evidence="9" id="KW-1185">Reference proteome</keyword>
<reference evidence="8 9" key="1">
    <citation type="submission" date="2017-05" db="EMBL/GenBank/DDBJ databases">
        <title>The draft genome of the hyperthermophilic archaeon 'Pyrodictium delaneyi strain Hulk', an iron and nitrate reducer, reveals the capacity for sulfate reduction.</title>
        <authorList>
            <person name="Demey L.M."/>
            <person name="Miller C."/>
            <person name="Manzella M."/>
            <person name="Reguera G."/>
            <person name="Kashefi K."/>
        </authorList>
    </citation>
    <scope>NUCLEOTIDE SEQUENCE [LARGE SCALE GENOMIC DNA]</scope>
    <source>
        <strain evidence="8 9">Hulk</strain>
    </source>
</reference>
<accession>A0A211YS24</accession>
<dbReference type="PANTHER" id="PTHR39087:SF2">
    <property type="entry name" value="UPF0104 MEMBRANE PROTEIN MJ1595"/>
    <property type="match status" value="1"/>
</dbReference>